<proteinExistence type="inferred from homology"/>
<dbReference type="PANTHER" id="PTHR13465">
    <property type="entry name" value="UPF0183 PROTEIN"/>
    <property type="match status" value="1"/>
</dbReference>
<dbReference type="WBParaSite" id="SMUV_0000743301-mRNA-1">
    <property type="protein sequence ID" value="SMUV_0000743301-mRNA-1"/>
    <property type="gene ID" value="SMUV_0000743301"/>
</dbReference>
<dbReference type="Pfam" id="PF03676">
    <property type="entry name" value="PHAF1"/>
    <property type="match status" value="1"/>
</dbReference>
<dbReference type="InterPro" id="IPR005373">
    <property type="entry name" value="PHAF1"/>
</dbReference>
<dbReference type="STRING" id="451379.A0A0N5ARP2"/>
<sequence length="410" mass="46092">MLDFEVIPEYGLRSDQLELVLGTPVNQVIAALRDCYQLVDKVEVAYSTMEPMNKDIIIRLPSDGIRLYFEPNTQLLHLIEVYDLSNITLRSCNGIFSQPRKEADIFKAETAFGATHPGVYDEQQRLYELNWRGLSFSFPAPKDTSTLQTSYVKGTKIGSLQFVSSPPVPVKMTIFKGQSTMQKISSVPESVICGMCVPLLVKSIVSKGRIVGLDVEFFAQDNGSITSRKSDFPLRQFKRSIYFGDTTESVLSALGAPSKLNYRSDEKMMVHRGNESERLRQTQTHFFFNYFSLGMDILFNYHTNRVKKFVLHTNVPGHYDFGIYTRCIFSIAVGNKQAALTSDSRRDEFLDAFSAVSTDCESDSESDATQPVVLNRSASENVFDLTFCYGTDQIIVEVLNDGLIASVTIF</sequence>
<dbReference type="GO" id="GO:0043001">
    <property type="term" value="P:Golgi to plasma membrane protein transport"/>
    <property type="evidence" value="ECO:0007669"/>
    <property type="project" value="TreeGrafter"/>
</dbReference>
<evidence type="ECO:0000313" key="2">
    <source>
        <dbReference type="Proteomes" id="UP000046393"/>
    </source>
</evidence>
<dbReference type="AlphaFoldDB" id="A0A0N5ARP2"/>
<name>A0A0N5ARP2_9BILA</name>
<accession>A0A0N5ARP2</accession>
<evidence type="ECO:0000256" key="1">
    <source>
        <dbReference type="ARBA" id="ARBA00024339"/>
    </source>
</evidence>
<comment type="similarity">
    <text evidence="1">Belongs to the PHAF1 family.</text>
</comment>
<reference evidence="3" key="1">
    <citation type="submission" date="2017-02" db="UniProtKB">
        <authorList>
            <consortium name="WormBaseParasite"/>
        </authorList>
    </citation>
    <scope>IDENTIFICATION</scope>
</reference>
<protein>
    <submittedName>
        <fullName evidence="3">UPF0183 protein CG7083</fullName>
    </submittedName>
</protein>
<evidence type="ECO:0000313" key="3">
    <source>
        <dbReference type="WBParaSite" id="SMUV_0000743301-mRNA-1"/>
    </source>
</evidence>
<keyword evidence="2" id="KW-1185">Reference proteome</keyword>
<organism evidence="2 3">
    <name type="scientific">Syphacia muris</name>
    <dbReference type="NCBI Taxonomy" id="451379"/>
    <lineage>
        <taxon>Eukaryota</taxon>
        <taxon>Metazoa</taxon>
        <taxon>Ecdysozoa</taxon>
        <taxon>Nematoda</taxon>
        <taxon>Chromadorea</taxon>
        <taxon>Rhabditida</taxon>
        <taxon>Spirurina</taxon>
        <taxon>Oxyuridomorpha</taxon>
        <taxon>Oxyuroidea</taxon>
        <taxon>Oxyuridae</taxon>
        <taxon>Syphacia</taxon>
    </lineage>
</organism>
<dbReference type="PANTHER" id="PTHR13465:SF2">
    <property type="entry name" value="PHAGOSOME ASSEMBLY FACTOR 1"/>
    <property type="match status" value="1"/>
</dbReference>
<dbReference type="GO" id="GO:0005802">
    <property type="term" value="C:trans-Golgi network"/>
    <property type="evidence" value="ECO:0007669"/>
    <property type="project" value="TreeGrafter"/>
</dbReference>
<dbReference type="Proteomes" id="UP000046393">
    <property type="component" value="Unplaced"/>
</dbReference>
<dbReference type="InterPro" id="IPR039156">
    <property type="entry name" value="PHAF1/BROMI"/>
</dbReference>